<dbReference type="EMBL" id="CP000142">
    <property type="protein sequence ID" value="ABA87642.1"/>
    <property type="molecule type" value="Genomic_DNA"/>
</dbReference>
<accession>Q3A7K2</accession>
<gene>
    <name evidence="1" type="primary">mshI2</name>
    <name evidence="1" type="ordered locus">Pcar_0382</name>
</gene>
<dbReference type="STRING" id="338963.Pcar_0382"/>
<reference evidence="1 2" key="2">
    <citation type="journal article" date="2012" name="BMC Genomics">
        <title>The genome of Pelobacter carbinolicus reveals surprising metabolic capabilities and physiological features.</title>
        <authorList>
            <person name="Aklujkar M."/>
            <person name="Haveman S.A."/>
            <person name="Didonato R.Jr."/>
            <person name="Chertkov O."/>
            <person name="Han C.S."/>
            <person name="Land M.L."/>
            <person name="Brown P."/>
            <person name="Lovley D.R."/>
        </authorList>
    </citation>
    <scope>NUCLEOTIDE SEQUENCE [LARGE SCALE GENOMIC DNA]</scope>
    <source>
        <strain evidence="2">DSM 2380 / NBRC 103641 / GraBd1</strain>
    </source>
</reference>
<dbReference type="KEGG" id="pca:Pcar_0382"/>
<dbReference type="Proteomes" id="UP000002534">
    <property type="component" value="Chromosome"/>
</dbReference>
<sequence length="201" mass="22759">MRQQINLYQPELFDKKIPFSSRMVAMVLAAALLCAMLAGALGMWRSARLAAELERLQGRQMAALQRLEEVQRQYPPRVPDPGLARQVDSLLGERQARLALLEMLTGSQPGNSRGFSRYLEGLAREDLSAVWLRRIRLSAGGQQLLLEGSTTRAADVPLYLQRLTRQQDYAGREFEHLQISRAEDNSQVVDFLIKTTHEEKP</sequence>
<dbReference type="RefSeq" id="WP_011340064.1">
    <property type="nucleotide sequence ID" value="NC_007498.2"/>
</dbReference>
<evidence type="ECO:0000313" key="1">
    <source>
        <dbReference type="EMBL" id="ABA87642.1"/>
    </source>
</evidence>
<proteinExistence type="predicted"/>
<evidence type="ECO:0000313" key="2">
    <source>
        <dbReference type="Proteomes" id="UP000002534"/>
    </source>
</evidence>
<dbReference type="AlphaFoldDB" id="Q3A7K2"/>
<organism evidence="1 2">
    <name type="scientific">Syntrophotalea carbinolica (strain DSM 2380 / NBRC 103641 / GraBd1)</name>
    <name type="common">Pelobacter carbinolicus</name>
    <dbReference type="NCBI Taxonomy" id="338963"/>
    <lineage>
        <taxon>Bacteria</taxon>
        <taxon>Pseudomonadati</taxon>
        <taxon>Thermodesulfobacteriota</taxon>
        <taxon>Desulfuromonadia</taxon>
        <taxon>Desulfuromonadales</taxon>
        <taxon>Syntrophotaleaceae</taxon>
        <taxon>Syntrophotalea</taxon>
    </lineage>
</organism>
<protein>
    <submittedName>
        <fullName evidence="1">Type IV pilus biogenesis protein MshI2</fullName>
    </submittedName>
</protein>
<reference evidence="2" key="1">
    <citation type="submission" date="2005-10" db="EMBL/GenBank/DDBJ databases">
        <title>Complete sequence of Pelobacter carbinolicus DSM 2380.</title>
        <authorList>
            <person name="Copeland A."/>
            <person name="Lucas S."/>
            <person name="Lapidus A."/>
            <person name="Barry K."/>
            <person name="Detter J.C."/>
            <person name="Glavina T."/>
            <person name="Hammon N."/>
            <person name="Israni S."/>
            <person name="Pitluck S."/>
            <person name="Chertkov O."/>
            <person name="Schmutz J."/>
            <person name="Larimer F."/>
            <person name="Land M."/>
            <person name="Kyrpides N."/>
            <person name="Ivanova N."/>
            <person name="Richardson P."/>
        </authorList>
    </citation>
    <scope>NUCLEOTIDE SEQUENCE [LARGE SCALE GENOMIC DNA]</scope>
    <source>
        <strain evidence="2">DSM 2380 / NBRC 103641 / GraBd1</strain>
    </source>
</reference>
<name>Q3A7K2_SYNC1</name>
<dbReference type="HOGENOM" id="CLU_097502_0_1_7"/>
<keyword evidence="2" id="KW-1185">Reference proteome</keyword>
<dbReference type="eggNOG" id="COG3166">
    <property type="taxonomic scope" value="Bacteria"/>
</dbReference>
<dbReference type="OrthoDB" id="5405677at2"/>